<organism evidence="2 3">
    <name type="scientific">Parasponia andersonii</name>
    <name type="common">Sponia andersonii</name>
    <dbReference type="NCBI Taxonomy" id="3476"/>
    <lineage>
        <taxon>Eukaryota</taxon>
        <taxon>Viridiplantae</taxon>
        <taxon>Streptophyta</taxon>
        <taxon>Embryophyta</taxon>
        <taxon>Tracheophyta</taxon>
        <taxon>Spermatophyta</taxon>
        <taxon>Magnoliopsida</taxon>
        <taxon>eudicotyledons</taxon>
        <taxon>Gunneridae</taxon>
        <taxon>Pentapetalae</taxon>
        <taxon>rosids</taxon>
        <taxon>fabids</taxon>
        <taxon>Rosales</taxon>
        <taxon>Cannabaceae</taxon>
        <taxon>Parasponia</taxon>
    </lineage>
</organism>
<feature type="region of interest" description="Disordered" evidence="1">
    <location>
        <begin position="97"/>
        <end position="145"/>
    </location>
</feature>
<evidence type="ECO:0000256" key="1">
    <source>
        <dbReference type="SAM" id="MobiDB-lite"/>
    </source>
</evidence>
<proteinExistence type="predicted"/>
<gene>
    <name evidence="2" type="ORF">PanWU01x14_035610</name>
</gene>
<keyword evidence="3" id="KW-1185">Reference proteome</keyword>
<evidence type="ECO:0000313" key="2">
    <source>
        <dbReference type="EMBL" id="PON76507.1"/>
    </source>
</evidence>
<name>A0A2P5DT80_PARAD</name>
<accession>A0A2P5DT80</accession>
<feature type="non-terminal residue" evidence="2">
    <location>
        <position position="145"/>
    </location>
</feature>
<dbReference type="Proteomes" id="UP000237105">
    <property type="component" value="Unassembled WGS sequence"/>
</dbReference>
<protein>
    <submittedName>
        <fullName evidence="2">Uncharacterized protein</fullName>
    </submittedName>
</protein>
<sequence length="145" mass="14674">MLLVLCSSEIGPSVDPSPVKGGAAGHKVRPKAPAGWHLVVLSGDEVPAVPRSDAGGCEETLLSLAGESAAPTSSILDSGSKSSAICLGGEIAKLSGGAPRLKSRLSSPPPVPTKRRHEVGSSNEEEGWAEKRGRVAPSSDSDDDG</sequence>
<dbReference type="EMBL" id="JXTB01000018">
    <property type="protein sequence ID" value="PON76507.1"/>
    <property type="molecule type" value="Genomic_DNA"/>
</dbReference>
<comment type="caution">
    <text evidence="2">The sequence shown here is derived from an EMBL/GenBank/DDBJ whole genome shotgun (WGS) entry which is preliminary data.</text>
</comment>
<reference evidence="3" key="1">
    <citation type="submission" date="2016-06" db="EMBL/GenBank/DDBJ databases">
        <title>Parallel loss of symbiosis genes in relatives of nitrogen-fixing non-legume Parasponia.</title>
        <authorList>
            <person name="Van Velzen R."/>
            <person name="Holmer R."/>
            <person name="Bu F."/>
            <person name="Rutten L."/>
            <person name="Van Zeijl A."/>
            <person name="Liu W."/>
            <person name="Santuari L."/>
            <person name="Cao Q."/>
            <person name="Sharma T."/>
            <person name="Shen D."/>
            <person name="Roswanjaya Y."/>
            <person name="Wardhani T."/>
            <person name="Kalhor M.S."/>
            <person name="Jansen J."/>
            <person name="Van den Hoogen J."/>
            <person name="Gungor B."/>
            <person name="Hartog M."/>
            <person name="Hontelez J."/>
            <person name="Verver J."/>
            <person name="Yang W.-C."/>
            <person name="Schijlen E."/>
            <person name="Repin R."/>
            <person name="Schilthuizen M."/>
            <person name="Schranz E."/>
            <person name="Heidstra R."/>
            <person name="Miyata K."/>
            <person name="Fedorova E."/>
            <person name="Kohlen W."/>
            <person name="Bisseling T."/>
            <person name="Smit S."/>
            <person name="Geurts R."/>
        </authorList>
    </citation>
    <scope>NUCLEOTIDE SEQUENCE [LARGE SCALE GENOMIC DNA]</scope>
    <source>
        <strain evidence="3">cv. WU1-14</strain>
    </source>
</reference>
<evidence type="ECO:0000313" key="3">
    <source>
        <dbReference type="Proteomes" id="UP000237105"/>
    </source>
</evidence>
<dbReference type="AlphaFoldDB" id="A0A2P5DT80"/>